<feature type="transmembrane region" description="Helical" evidence="1">
    <location>
        <begin position="7"/>
        <end position="29"/>
    </location>
</feature>
<proteinExistence type="predicted"/>
<protein>
    <recommendedName>
        <fullName evidence="4">PH domain-containing protein</fullName>
    </recommendedName>
</protein>
<dbReference type="AlphaFoldDB" id="A0A1H6EI16"/>
<gene>
    <name evidence="2" type="ORF">SAMN05444920_110161</name>
</gene>
<dbReference type="RefSeq" id="WP_146103874.1">
    <property type="nucleotide sequence ID" value="NZ_FNVT01000010.1"/>
</dbReference>
<evidence type="ECO:0000313" key="2">
    <source>
        <dbReference type="EMBL" id="SEG96943.1"/>
    </source>
</evidence>
<keyword evidence="1" id="KW-0812">Transmembrane</keyword>
<name>A0A1H6EI16_9ACTN</name>
<sequence length="146" mass="16164">MLLLRPLLVTPCANAFGGVVFPFIVFFAFDTVFAFDEHVAEILLVPAAAASLIFVVRGFLMSVVCAPDAITVRGYPRSRTIPIADVLELDDGLLFLLRWQDRRGRRRGTPVIAFTAPPSTLAFVVRHNDDCAARLREWIGRHRGAA</sequence>
<evidence type="ECO:0000256" key="1">
    <source>
        <dbReference type="SAM" id="Phobius"/>
    </source>
</evidence>
<evidence type="ECO:0008006" key="4">
    <source>
        <dbReference type="Google" id="ProtNLM"/>
    </source>
</evidence>
<accession>A0A1H6EI16</accession>
<dbReference type="EMBL" id="FNVT01000010">
    <property type="protein sequence ID" value="SEG96943.1"/>
    <property type="molecule type" value="Genomic_DNA"/>
</dbReference>
<reference evidence="2 3" key="1">
    <citation type="submission" date="2016-10" db="EMBL/GenBank/DDBJ databases">
        <authorList>
            <person name="de Groot N.N."/>
        </authorList>
    </citation>
    <scope>NUCLEOTIDE SEQUENCE [LARGE SCALE GENOMIC DNA]</scope>
    <source>
        <strain evidence="2 3">CGMCC 4.7037</strain>
    </source>
</reference>
<keyword evidence="1" id="KW-0472">Membrane</keyword>
<dbReference type="Proteomes" id="UP000236732">
    <property type="component" value="Unassembled WGS sequence"/>
</dbReference>
<keyword evidence="1" id="KW-1133">Transmembrane helix</keyword>
<keyword evidence="3" id="KW-1185">Reference proteome</keyword>
<feature type="transmembrane region" description="Helical" evidence="1">
    <location>
        <begin position="49"/>
        <end position="70"/>
    </location>
</feature>
<dbReference type="OrthoDB" id="138085at85012"/>
<evidence type="ECO:0000313" key="3">
    <source>
        <dbReference type="Proteomes" id="UP000236732"/>
    </source>
</evidence>
<organism evidence="2 3">
    <name type="scientific">Nonomuraea solani</name>
    <dbReference type="NCBI Taxonomy" id="1144553"/>
    <lineage>
        <taxon>Bacteria</taxon>
        <taxon>Bacillati</taxon>
        <taxon>Actinomycetota</taxon>
        <taxon>Actinomycetes</taxon>
        <taxon>Streptosporangiales</taxon>
        <taxon>Streptosporangiaceae</taxon>
        <taxon>Nonomuraea</taxon>
    </lineage>
</organism>